<keyword evidence="1" id="KW-0344">Guanine-nucleotide releasing factor</keyword>
<dbReference type="InterPro" id="IPR009091">
    <property type="entry name" value="RCC1/BLIP-II"/>
</dbReference>
<feature type="repeat" description="RCC1" evidence="3">
    <location>
        <begin position="206"/>
        <end position="266"/>
    </location>
</feature>
<evidence type="ECO:0000313" key="5">
    <source>
        <dbReference type="EMBL" id="EAR85104.1"/>
    </source>
</evidence>
<name>I7LTE6_TETTS</name>
<protein>
    <submittedName>
        <fullName evidence="5">Phosphatidylinositol 3-and 4-kinase family protein, putative</fullName>
    </submittedName>
</protein>
<dbReference type="KEGG" id="tet:TTHERM_00530620"/>
<dbReference type="HOGENOM" id="CLU_600644_0_0_1"/>
<dbReference type="PANTHER" id="PTHR45982:SF1">
    <property type="entry name" value="REGULATOR OF CHROMOSOME CONDENSATION"/>
    <property type="match status" value="1"/>
</dbReference>
<dbReference type="Proteomes" id="UP000009168">
    <property type="component" value="Unassembled WGS sequence"/>
</dbReference>
<dbReference type="InterPro" id="IPR000408">
    <property type="entry name" value="Reg_chr_condens"/>
</dbReference>
<keyword evidence="6" id="KW-1185">Reference proteome</keyword>
<dbReference type="Pfam" id="PF25390">
    <property type="entry name" value="WD40_RLD"/>
    <property type="match status" value="1"/>
</dbReference>
<dbReference type="InterPro" id="IPR058923">
    <property type="entry name" value="RCC1-like_dom"/>
</dbReference>
<gene>
    <name evidence="5" type="ORF">TTHERM_00530620</name>
</gene>
<feature type="repeat" description="RCC1" evidence="3">
    <location>
        <begin position="397"/>
        <end position="448"/>
    </location>
</feature>
<dbReference type="InterPro" id="IPR051553">
    <property type="entry name" value="Ran_GTPase-activating"/>
</dbReference>
<evidence type="ECO:0000313" key="6">
    <source>
        <dbReference type="Proteomes" id="UP000009168"/>
    </source>
</evidence>
<dbReference type="Gene3D" id="2.130.10.30">
    <property type="entry name" value="Regulator of chromosome condensation 1/beta-lactamase-inhibitor protein II"/>
    <property type="match status" value="1"/>
</dbReference>
<feature type="repeat" description="RCC1" evidence="3">
    <location>
        <begin position="267"/>
        <end position="327"/>
    </location>
</feature>
<dbReference type="EMBL" id="GG662522">
    <property type="protein sequence ID" value="EAR85104.1"/>
    <property type="molecule type" value="Genomic_DNA"/>
</dbReference>
<evidence type="ECO:0000256" key="1">
    <source>
        <dbReference type="ARBA" id="ARBA00022658"/>
    </source>
</evidence>
<proteinExistence type="predicted"/>
<dbReference type="PRINTS" id="PR00633">
    <property type="entry name" value="RCCNDNSATION"/>
</dbReference>
<dbReference type="InParanoid" id="I7LTE6"/>
<dbReference type="PROSITE" id="PS00626">
    <property type="entry name" value="RCC1_2"/>
    <property type="match status" value="1"/>
</dbReference>
<dbReference type="OMA" id="PIRISHN"/>
<accession>I7LTE6</accession>
<feature type="domain" description="RCC1-like" evidence="4">
    <location>
        <begin position="45"/>
        <end position="442"/>
    </location>
</feature>
<dbReference type="eggNOG" id="KOG0941">
    <property type="taxonomic scope" value="Eukaryota"/>
</dbReference>
<dbReference type="OrthoDB" id="10256179at2759"/>
<dbReference type="SUPFAM" id="SSF50985">
    <property type="entry name" value="RCC1/BLIP-II"/>
    <property type="match status" value="1"/>
</dbReference>
<dbReference type="STRING" id="312017.I7LTE6"/>
<dbReference type="RefSeq" id="XP_001032767.1">
    <property type="nucleotide sequence ID" value="XM_001032767.3"/>
</dbReference>
<dbReference type="GeneID" id="7827384"/>
<evidence type="ECO:0000259" key="4">
    <source>
        <dbReference type="Pfam" id="PF25390"/>
    </source>
</evidence>
<dbReference type="AlphaFoldDB" id="I7LTE6"/>
<reference evidence="6" key="1">
    <citation type="journal article" date="2006" name="PLoS Biol.">
        <title>Macronuclear genome sequence of the ciliate Tetrahymena thermophila, a model eukaryote.</title>
        <authorList>
            <person name="Eisen J.A."/>
            <person name="Coyne R.S."/>
            <person name="Wu M."/>
            <person name="Wu D."/>
            <person name="Thiagarajan M."/>
            <person name="Wortman J.R."/>
            <person name="Badger J.H."/>
            <person name="Ren Q."/>
            <person name="Amedeo P."/>
            <person name="Jones K.M."/>
            <person name="Tallon L.J."/>
            <person name="Delcher A.L."/>
            <person name="Salzberg S.L."/>
            <person name="Silva J.C."/>
            <person name="Haas B.J."/>
            <person name="Majoros W.H."/>
            <person name="Farzad M."/>
            <person name="Carlton J.M."/>
            <person name="Smith R.K. Jr."/>
            <person name="Garg J."/>
            <person name="Pearlman R.E."/>
            <person name="Karrer K.M."/>
            <person name="Sun L."/>
            <person name="Manning G."/>
            <person name="Elde N.C."/>
            <person name="Turkewitz A.P."/>
            <person name="Asai D.J."/>
            <person name="Wilkes D.E."/>
            <person name="Wang Y."/>
            <person name="Cai H."/>
            <person name="Collins K."/>
            <person name="Stewart B.A."/>
            <person name="Lee S.R."/>
            <person name="Wilamowska K."/>
            <person name="Weinberg Z."/>
            <person name="Ruzzo W.L."/>
            <person name="Wloga D."/>
            <person name="Gaertig J."/>
            <person name="Frankel J."/>
            <person name="Tsao C.-C."/>
            <person name="Gorovsky M.A."/>
            <person name="Keeling P.J."/>
            <person name="Waller R.F."/>
            <person name="Patron N.J."/>
            <person name="Cherry J.M."/>
            <person name="Stover N.A."/>
            <person name="Krieger C.J."/>
            <person name="del Toro C."/>
            <person name="Ryder H.F."/>
            <person name="Williamson S.C."/>
            <person name="Barbeau R.A."/>
            <person name="Hamilton E.P."/>
            <person name="Orias E."/>
        </authorList>
    </citation>
    <scope>NUCLEOTIDE SEQUENCE [LARGE SCALE GENOMIC DNA]</scope>
    <source>
        <strain evidence="6">SB210</strain>
    </source>
</reference>
<organism evidence="5 6">
    <name type="scientific">Tetrahymena thermophila (strain SB210)</name>
    <dbReference type="NCBI Taxonomy" id="312017"/>
    <lineage>
        <taxon>Eukaryota</taxon>
        <taxon>Sar</taxon>
        <taxon>Alveolata</taxon>
        <taxon>Ciliophora</taxon>
        <taxon>Intramacronucleata</taxon>
        <taxon>Oligohymenophorea</taxon>
        <taxon>Hymenostomatida</taxon>
        <taxon>Tetrahymenina</taxon>
        <taxon>Tetrahymenidae</taxon>
        <taxon>Tetrahymena</taxon>
    </lineage>
</organism>
<feature type="repeat" description="RCC1" evidence="3">
    <location>
        <begin position="333"/>
        <end position="396"/>
    </location>
</feature>
<dbReference type="PANTHER" id="PTHR45982">
    <property type="entry name" value="REGULATOR OF CHROMOSOME CONDENSATION"/>
    <property type="match status" value="1"/>
</dbReference>
<sequence length="456" mass="51382">MYKKLFSSRNLGVSLVATIFLSNENPAQNLLNNKKKSDQSLPTKTYIWGNGIYQARPDALLQYKNFEPKLIKTFQGKENKNMKEIIFGEHNEAGIDINGYIYAWNKPTLEANYQNQETDNYRNDIIQLDKKNNNYIQVSFTTGFVWALNDKGEVYQWTIQKKVDDRNRVVGTQIDPNSMRQVKSLPPNIQQISTGVDHFLALTQQGEVFSMGDDTYGQCGLGSMSRSTAPPFYERRVKNPRKIESLNARIKKICCGSNHSLAITEEGQLYGWGSNSNMQLSQEEQFSRAEEPIISIFTPLKIQKMLDFSLVTDVAAGEEHTVIVTQNKHSGETEVFSCGHNNKGELGAGFLRHLSDVVKIEGLSNFQVKNPSGQKENVRINKISCGNHHCIALLSAGVVTEWGENDYGQLGNKKRSFSEHPIMISTFKKQNVLNISAGFTSSSVICEDLEQTKQKK</sequence>
<keyword evidence="2" id="KW-0677">Repeat</keyword>
<evidence type="ECO:0000256" key="2">
    <source>
        <dbReference type="ARBA" id="ARBA00022737"/>
    </source>
</evidence>
<dbReference type="PROSITE" id="PS50012">
    <property type="entry name" value="RCC1_3"/>
    <property type="match status" value="4"/>
</dbReference>
<evidence type="ECO:0000256" key="3">
    <source>
        <dbReference type="PROSITE-ProRule" id="PRU00235"/>
    </source>
</evidence>